<keyword evidence="7" id="KW-0998">Cell outer membrane</keyword>
<dbReference type="GO" id="GO:0015288">
    <property type="term" value="F:porin activity"/>
    <property type="evidence" value="ECO:0007669"/>
    <property type="project" value="TreeGrafter"/>
</dbReference>
<dbReference type="InterPro" id="IPR003423">
    <property type="entry name" value="OMP_efflux"/>
</dbReference>
<dbReference type="EMBL" id="CP061172">
    <property type="protein sequence ID" value="QNR67131.1"/>
    <property type="molecule type" value="Genomic_DNA"/>
</dbReference>
<evidence type="ECO:0000256" key="6">
    <source>
        <dbReference type="ARBA" id="ARBA00023136"/>
    </source>
</evidence>
<dbReference type="AlphaFoldDB" id="A0A7H0Y7S3"/>
<keyword evidence="3" id="KW-0813">Transport</keyword>
<feature type="coiled-coil region" evidence="8">
    <location>
        <begin position="265"/>
        <end position="299"/>
    </location>
</feature>
<organism evidence="11 12">
    <name type="scientific">Paenibacillus peoriae</name>
    <dbReference type="NCBI Taxonomy" id="59893"/>
    <lineage>
        <taxon>Bacteria</taxon>
        <taxon>Bacillati</taxon>
        <taxon>Bacillota</taxon>
        <taxon>Bacilli</taxon>
        <taxon>Bacillales</taxon>
        <taxon>Paenibacillaceae</taxon>
        <taxon>Paenibacillus</taxon>
    </lineage>
</organism>
<dbReference type="GO" id="GO:0009279">
    <property type="term" value="C:cell outer membrane"/>
    <property type="evidence" value="ECO:0007669"/>
    <property type="project" value="UniProtKB-SubCell"/>
</dbReference>
<sequence>MKRFGVAVLSTLVLSSAFASLAGAQPGDIKVIINGVTQQYTQSPVVSQNTTLVPLRGVFESLGAKVDWISKAKKVTASKNDDTLTLNVGSKLAYKNSNPVQLDAATQIQKGQVLVPLRFVSQSLGAKVNWDQATRTVTISNQANGSTTDDQTNSLSSKPLATPVTQVTYDTYYNDSLTYDDAVKLAIADSTTIKTVETNIDQTRKIMQETGKNIDYVPLEAGVEASDKAYKGYAQTNLNYETAKKNLEMTKEGIEYNVKDLYNKLLQKQNAVKLAALNIEDAERKLKVAQIKRDNQMSSDYEVTQATNLVTQNQAALDKAKKDLDSAFLALNQLIGYKPEQRYELKDKPVYSEFKSNVETTVSQVLTSSTAIWLSEQKVDLAELSLKLYNFSTPGNTPYEAEQLNVEKAQLATEGTKRQLEEAVRNAYNTIKGLESQYSQIQAGLVSARSAADMAKKQFDVGLATELQVYEANLKVTTAEQQAEDLVTSIDTLKMAYEKPWVLQGAASGAGVQ</sequence>
<feature type="domain" description="Copper amine oxidase-like N-terminal" evidence="10">
    <location>
        <begin position="33"/>
        <end position="139"/>
    </location>
</feature>
<dbReference type="Proteomes" id="UP000516384">
    <property type="component" value="Chromosome"/>
</dbReference>
<dbReference type="InterPro" id="IPR036582">
    <property type="entry name" value="Mao_N_sf"/>
</dbReference>
<feature type="coiled-coil region" evidence="8">
    <location>
        <begin position="406"/>
        <end position="437"/>
    </location>
</feature>
<evidence type="ECO:0000256" key="2">
    <source>
        <dbReference type="ARBA" id="ARBA00007613"/>
    </source>
</evidence>
<dbReference type="SUPFAM" id="SSF56954">
    <property type="entry name" value="Outer membrane efflux proteins (OEP)"/>
    <property type="match status" value="1"/>
</dbReference>
<evidence type="ECO:0000256" key="1">
    <source>
        <dbReference type="ARBA" id="ARBA00004442"/>
    </source>
</evidence>
<dbReference type="PANTHER" id="PTHR30026">
    <property type="entry name" value="OUTER MEMBRANE PROTEIN TOLC"/>
    <property type="match status" value="1"/>
</dbReference>
<evidence type="ECO:0000313" key="11">
    <source>
        <dbReference type="EMBL" id="QNR67131.1"/>
    </source>
</evidence>
<keyword evidence="4" id="KW-1134">Transmembrane beta strand</keyword>
<accession>A0A7H0Y7S3</accession>
<keyword evidence="6" id="KW-0472">Membrane</keyword>
<dbReference type="GO" id="GO:1990281">
    <property type="term" value="C:efflux pump complex"/>
    <property type="evidence" value="ECO:0007669"/>
    <property type="project" value="TreeGrafter"/>
</dbReference>
<dbReference type="Pfam" id="PF02321">
    <property type="entry name" value="OEP"/>
    <property type="match status" value="1"/>
</dbReference>
<keyword evidence="8" id="KW-0175">Coiled coil</keyword>
<evidence type="ECO:0000313" key="12">
    <source>
        <dbReference type="Proteomes" id="UP000516384"/>
    </source>
</evidence>
<dbReference type="InterPro" id="IPR051906">
    <property type="entry name" value="TolC-like"/>
</dbReference>
<gene>
    <name evidence="11" type="ORF">IAQ67_25805</name>
</gene>
<dbReference type="PANTHER" id="PTHR30026:SF20">
    <property type="entry name" value="OUTER MEMBRANE PROTEIN TOLC"/>
    <property type="match status" value="1"/>
</dbReference>
<feature type="signal peptide" evidence="9">
    <location>
        <begin position="1"/>
        <end position="24"/>
    </location>
</feature>
<evidence type="ECO:0000256" key="8">
    <source>
        <dbReference type="SAM" id="Coils"/>
    </source>
</evidence>
<reference evidence="11 12" key="1">
    <citation type="submission" date="2020-09" db="EMBL/GenBank/DDBJ databases">
        <title>Characterization of Paenibacillus peoriae strain ZF390 with broad-spectrum antimicrobial activity as a potential biocontrol agent.</title>
        <authorList>
            <person name="Li L."/>
            <person name="Zhao Y."/>
            <person name="Li B."/>
            <person name="Xie X."/>
        </authorList>
    </citation>
    <scope>NUCLEOTIDE SEQUENCE [LARGE SCALE GENOMIC DNA]</scope>
    <source>
        <strain evidence="11 12">ZF390</strain>
    </source>
</reference>
<feature type="chain" id="PRO_5028819223" evidence="9">
    <location>
        <begin position="25"/>
        <end position="513"/>
    </location>
</feature>
<dbReference type="Pfam" id="PF07833">
    <property type="entry name" value="Cu_amine_oxidN1"/>
    <property type="match status" value="1"/>
</dbReference>
<evidence type="ECO:0000259" key="10">
    <source>
        <dbReference type="Pfam" id="PF07833"/>
    </source>
</evidence>
<dbReference type="SUPFAM" id="SSF55383">
    <property type="entry name" value="Copper amine oxidase, domain N"/>
    <property type="match status" value="1"/>
</dbReference>
<evidence type="ECO:0000256" key="9">
    <source>
        <dbReference type="SAM" id="SignalP"/>
    </source>
</evidence>
<evidence type="ECO:0000256" key="7">
    <source>
        <dbReference type="ARBA" id="ARBA00023237"/>
    </source>
</evidence>
<dbReference type="InterPro" id="IPR012854">
    <property type="entry name" value="Cu_amine_oxidase-like_N"/>
</dbReference>
<evidence type="ECO:0000256" key="5">
    <source>
        <dbReference type="ARBA" id="ARBA00022692"/>
    </source>
</evidence>
<protein>
    <submittedName>
        <fullName evidence="11">TolC family protein</fullName>
    </submittedName>
</protein>
<keyword evidence="9" id="KW-0732">Signal</keyword>
<dbReference type="Gene3D" id="3.30.457.10">
    <property type="entry name" value="Copper amine oxidase-like, N-terminal domain"/>
    <property type="match status" value="1"/>
</dbReference>
<dbReference type="GO" id="GO:0015562">
    <property type="term" value="F:efflux transmembrane transporter activity"/>
    <property type="evidence" value="ECO:0007669"/>
    <property type="project" value="InterPro"/>
</dbReference>
<evidence type="ECO:0000256" key="3">
    <source>
        <dbReference type="ARBA" id="ARBA00022448"/>
    </source>
</evidence>
<keyword evidence="5" id="KW-0812">Transmembrane</keyword>
<evidence type="ECO:0000256" key="4">
    <source>
        <dbReference type="ARBA" id="ARBA00022452"/>
    </source>
</evidence>
<comment type="similarity">
    <text evidence="2">Belongs to the outer membrane factor (OMF) (TC 1.B.17) family.</text>
</comment>
<dbReference type="RefSeq" id="WP_190298119.1">
    <property type="nucleotide sequence ID" value="NZ_CP061172.1"/>
</dbReference>
<dbReference type="Gene3D" id="1.20.1600.10">
    <property type="entry name" value="Outer membrane efflux proteins (OEP)"/>
    <property type="match status" value="2"/>
</dbReference>
<name>A0A7H0Y7S3_9BACL</name>
<proteinExistence type="inferred from homology"/>
<comment type="subcellular location">
    <subcellularLocation>
        <location evidence="1">Cell outer membrane</location>
    </subcellularLocation>
</comment>